<dbReference type="Pfam" id="PF02515">
    <property type="entry name" value="CoA_transf_3"/>
    <property type="match status" value="1"/>
</dbReference>
<keyword evidence="1" id="KW-0808">Transferase</keyword>
<dbReference type="InterPro" id="IPR050509">
    <property type="entry name" value="CoA-transferase_III"/>
</dbReference>
<dbReference type="Proteomes" id="UP000609531">
    <property type="component" value="Unassembled WGS sequence"/>
</dbReference>
<evidence type="ECO:0000313" key="1">
    <source>
        <dbReference type="EMBL" id="MBJ3778113.1"/>
    </source>
</evidence>
<dbReference type="AlphaFoldDB" id="A0A934IKE0"/>
<reference evidence="1" key="1">
    <citation type="submission" date="2020-12" db="EMBL/GenBank/DDBJ databases">
        <title>Bacterial taxonomy.</title>
        <authorList>
            <person name="Pan X."/>
        </authorList>
    </citation>
    <scope>NUCLEOTIDE SEQUENCE</scope>
    <source>
        <strain evidence="1">B2012</strain>
    </source>
</reference>
<gene>
    <name evidence="1" type="ORF">JCR33_20600</name>
</gene>
<name>A0A934IKE0_9HYPH</name>
<protein>
    <submittedName>
        <fullName evidence="1">CoA transferase</fullName>
    </submittedName>
</protein>
<dbReference type="SUPFAM" id="SSF89796">
    <property type="entry name" value="CoA-transferase family III (CaiB/BaiF)"/>
    <property type="match status" value="1"/>
</dbReference>
<comment type="caution">
    <text evidence="1">The sequence shown here is derived from an EMBL/GenBank/DDBJ whole genome shotgun (WGS) entry which is preliminary data.</text>
</comment>
<dbReference type="InterPro" id="IPR044855">
    <property type="entry name" value="CoA-Trfase_III_dom3_sf"/>
</dbReference>
<evidence type="ECO:0000313" key="2">
    <source>
        <dbReference type="Proteomes" id="UP000609531"/>
    </source>
</evidence>
<organism evidence="1 2">
    <name type="scientific">Acuticoccus mangrovi</name>
    <dbReference type="NCBI Taxonomy" id="2796142"/>
    <lineage>
        <taxon>Bacteria</taxon>
        <taxon>Pseudomonadati</taxon>
        <taxon>Pseudomonadota</taxon>
        <taxon>Alphaproteobacteria</taxon>
        <taxon>Hyphomicrobiales</taxon>
        <taxon>Amorphaceae</taxon>
        <taxon>Acuticoccus</taxon>
    </lineage>
</organism>
<dbReference type="GO" id="GO:0016740">
    <property type="term" value="F:transferase activity"/>
    <property type="evidence" value="ECO:0007669"/>
    <property type="project" value="UniProtKB-KW"/>
</dbReference>
<keyword evidence="2" id="KW-1185">Reference proteome</keyword>
<accession>A0A934IKE0</accession>
<dbReference type="PANTHER" id="PTHR48228:SF5">
    <property type="entry name" value="ALPHA-METHYLACYL-COA RACEMASE"/>
    <property type="match status" value="1"/>
</dbReference>
<dbReference type="RefSeq" id="WP_198884015.1">
    <property type="nucleotide sequence ID" value="NZ_JAEKJA010000023.1"/>
</dbReference>
<sequence length="408" mass="42951">MDRLLAGKRVVEGAAFVAAPLCGLTLAQMGAEVIRFDAIGGGPDYSRWPLTGGGASLYWEGLNKGKKSIAIDLRNPRGRELAIEIATAAGEDGGLFVTNYPANGFLSHAALAERRPDLISVRVMGWRDGGNAVDYTINAALGVPMMTGPADHEGPVNHVLPAWDLSTGLYAALSLVSAAWRRSVTGEGAEIRVPLGDVAMATLGNLGQVAEVAVSGADRPRIGNDLFGAYGRDFRTADGRYVMLVAITARQWRDLVTALGIEAEVAAVETQCGVNFTADEGARYVHRAALNEIVEARTTALALADLATRFEGTAVCWSPYNTLSEALRDGPFATSPLFQPTTHASGATYPTPRSPVEFVGAEQHPPGPAPALGAHTDEVLTSVLGLSRHEIDRLHDDGVVAGASMSRS</sequence>
<dbReference type="Gene3D" id="3.30.1540.10">
    <property type="entry name" value="formyl-coa transferase, domain 3"/>
    <property type="match status" value="1"/>
</dbReference>
<proteinExistence type="predicted"/>
<dbReference type="EMBL" id="JAEKJA010000023">
    <property type="protein sequence ID" value="MBJ3778113.1"/>
    <property type="molecule type" value="Genomic_DNA"/>
</dbReference>
<dbReference type="PANTHER" id="PTHR48228">
    <property type="entry name" value="SUCCINYL-COA--D-CITRAMALATE COA-TRANSFERASE"/>
    <property type="match status" value="1"/>
</dbReference>
<dbReference type="InterPro" id="IPR003673">
    <property type="entry name" value="CoA-Trfase_fam_III"/>
</dbReference>
<dbReference type="InterPro" id="IPR023606">
    <property type="entry name" value="CoA-Trfase_III_dom_1_sf"/>
</dbReference>
<dbReference type="Gene3D" id="3.40.50.10540">
    <property type="entry name" value="Crotonobetainyl-coa:carnitine coa-transferase, domain 1"/>
    <property type="match status" value="1"/>
</dbReference>